<gene>
    <name evidence="2" type="ORF">FHS21_001811</name>
</gene>
<sequence length="272" mass="28988">MYKQYPLSLAFLTVQGCPPLEHVKAAAGSGYDMAGLRLIAPHGLELAHPIVGNTSLIREIKTTAADLGISFYDGEVFTLLPGTDVESWLPVIEVAAEFGMPVMQITCEDPDLSRAGDRLGRIADTAAQHGMKMAIEFMRWRSTATIQDAGRLVAASGRDNVGILLDALHLSRSGGSPADVAALPAGQVLYLQLCDAPALQPADNAACIAEARTGRMFPGDGGLWLNELMSVLPRDITISVETPHKGDSTLSFAERAEKGMAATRRFLDALES</sequence>
<comment type="caution">
    <text evidence="2">The sequence shown here is derived from an EMBL/GenBank/DDBJ whole genome shotgun (WGS) entry which is preliminary data.</text>
</comment>
<dbReference type="SUPFAM" id="SSF51658">
    <property type="entry name" value="Xylose isomerase-like"/>
    <property type="match status" value="1"/>
</dbReference>
<keyword evidence="2" id="KW-0413">Isomerase</keyword>
<dbReference type="PANTHER" id="PTHR12110">
    <property type="entry name" value="HYDROXYPYRUVATE ISOMERASE"/>
    <property type="match status" value="1"/>
</dbReference>
<evidence type="ECO:0000313" key="3">
    <source>
        <dbReference type="Proteomes" id="UP000554520"/>
    </source>
</evidence>
<accession>A0A839U300</accession>
<proteinExistence type="predicted"/>
<feature type="domain" description="Xylose isomerase-like TIM barrel" evidence="1">
    <location>
        <begin position="85"/>
        <end position="267"/>
    </location>
</feature>
<dbReference type="GO" id="GO:0016853">
    <property type="term" value="F:isomerase activity"/>
    <property type="evidence" value="ECO:0007669"/>
    <property type="project" value="UniProtKB-KW"/>
</dbReference>
<dbReference type="Proteomes" id="UP000554520">
    <property type="component" value="Unassembled WGS sequence"/>
</dbReference>
<organism evidence="2 3">
    <name type="scientific">Phyllobacterium trifolii</name>
    <dbReference type="NCBI Taxonomy" id="300193"/>
    <lineage>
        <taxon>Bacteria</taxon>
        <taxon>Pseudomonadati</taxon>
        <taxon>Pseudomonadota</taxon>
        <taxon>Alphaproteobacteria</taxon>
        <taxon>Hyphomicrobiales</taxon>
        <taxon>Phyllobacteriaceae</taxon>
        <taxon>Phyllobacterium</taxon>
    </lineage>
</organism>
<dbReference type="InterPro" id="IPR013022">
    <property type="entry name" value="Xyl_isomerase-like_TIM-brl"/>
</dbReference>
<evidence type="ECO:0000259" key="1">
    <source>
        <dbReference type="Pfam" id="PF01261"/>
    </source>
</evidence>
<dbReference type="AlphaFoldDB" id="A0A839U300"/>
<dbReference type="PROSITE" id="PS51257">
    <property type="entry name" value="PROKAR_LIPOPROTEIN"/>
    <property type="match status" value="1"/>
</dbReference>
<keyword evidence="3" id="KW-1185">Reference proteome</keyword>
<dbReference type="InterPro" id="IPR036237">
    <property type="entry name" value="Xyl_isomerase-like_sf"/>
</dbReference>
<dbReference type="Gene3D" id="3.20.20.150">
    <property type="entry name" value="Divalent-metal-dependent TIM barrel enzymes"/>
    <property type="match status" value="1"/>
</dbReference>
<dbReference type="InterPro" id="IPR050312">
    <property type="entry name" value="IolE/XylAMocC-like"/>
</dbReference>
<dbReference type="RefSeq" id="WP_162702037.1">
    <property type="nucleotide sequence ID" value="NZ_JACHXN010000004.1"/>
</dbReference>
<name>A0A839U300_9HYPH</name>
<protein>
    <submittedName>
        <fullName evidence="2">Sugar phosphate isomerase/epimerase</fullName>
    </submittedName>
</protein>
<dbReference type="EMBL" id="JACHXN010000004">
    <property type="protein sequence ID" value="MBB3145406.1"/>
    <property type="molecule type" value="Genomic_DNA"/>
</dbReference>
<evidence type="ECO:0000313" key="2">
    <source>
        <dbReference type="EMBL" id="MBB3145406.1"/>
    </source>
</evidence>
<reference evidence="2 3" key="1">
    <citation type="submission" date="2020-08" db="EMBL/GenBank/DDBJ databases">
        <title>Genomic Encyclopedia of Type Strains, Phase III (KMG-III): the genomes of soil and plant-associated and newly described type strains.</title>
        <authorList>
            <person name="Whitman W."/>
        </authorList>
    </citation>
    <scope>NUCLEOTIDE SEQUENCE [LARGE SCALE GENOMIC DNA]</scope>
    <source>
        <strain evidence="2 3">CECT 7015</strain>
    </source>
</reference>
<dbReference type="Pfam" id="PF01261">
    <property type="entry name" value="AP_endonuc_2"/>
    <property type="match status" value="1"/>
</dbReference>
<dbReference type="PANTHER" id="PTHR12110:SF48">
    <property type="entry name" value="BLL3656 PROTEIN"/>
    <property type="match status" value="1"/>
</dbReference>